<dbReference type="Proteomes" id="UP000488506">
    <property type="component" value="Unassembled WGS sequence"/>
</dbReference>
<proteinExistence type="predicted"/>
<dbReference type="Gene3D" id="3.40.50.150">
    <property type="entry name" value="Vaccinia Virus protein VP39"/>
    <property type="match status" value="1"/>
</dbReference>
<reference evidence="2 3" key="1">
    <citation type="submission" date="2019-12" db="EMBL/GenBank/DDBJ databases">
        <authorList>
            <person name="Wolfe R."/>
            <person name="Danczak R."/>
            <person name="Wilkins M."/>
        </authorList>
    </citation>
    <scope>NUCLEOTIDE SEQUENCE [LARGE SCALE GENOMIC DNA]</scope>
    <source>
        <strain evidence="2">X2_MaxBin.013</strain>
    </source>
</reference>
<dbReference type="EMBL" id="WPAF01000030">
    <property type="protein sequence ID" value="KAF0133278.1"/>
    <property type="molecule type" value="Genomic_DNA"/>
</dbReference>
<keyword evidence="2" id="KW-0489">Methyltransferase</keyword>
<dbReference type="GO" id="GO:0032259">
    <property type="term" value="P:methylation"/>
    <property type="evidence" value="ECO:0007669"/>
    <property type="project" value="UniProtKB-KW"/>
</dbReference>
<dbReference type="InterPro" id="IPR025714">
    <property type="entry name" value="Methyltranfer_dom"/>
</dbReference>
<protein>
    <submittedName>
        <fullName evidence="2">Trans-aconitate 2-methyltransferase</fullName>
    </submittedName>
</protein>
<dbReference type="AlphaFoldDB" id="A0A833NRG9"/>
<sequence>MNKSFKWNSGLYKNFSQNQLNWGKELIEKLAPQTGENILDVGCGNGILTAEIAKLAAPGKALGIDSSEDMINSAQQSYSINDYPNLLFKICPIERFESKDAFDGVFSNASLHWVKDHQLALKNIYKALRNGGRIVLQFGGKNNAHQVVDAFEKVINEQKYSPYFNDMEFPWSFLTVEEYKLLLIEIGFTKVDVFMSQKNAILNGKQELEGWIRSTWTPYLSRLPEDSIDSFVREVIECFCHENKPSNKGQFEVEMFRLNVFARKS</sequence>
<dbReference type="InterPro" id="IPR029063">
    <property type="entry name" value="SAM-dependent_MTases_sf"/>
</dbReference>
<accession>A0A833NRG9</accession>
<keyword evidence="2" id="KW-0808">Transferase</keyword>
<organism evidence="2 3">
    <name type="scientific">Candidatus Saganbacteria bacterium</name>
    <dbReference type="NCBI Taxonomy" id="2575572"/>
    <lineage>
        <taxon>Bacteria</taxon>
        <taxon>Bacillati</taxon>
        <taxon>Saganbacteria</taxon>
    </lineage>
</organism>
<evidence type="ECO:0000259" key="1">
    <source>
        <dbReference type="Pfam" id="PF13847"/>
    </source>
</evidence>
<dbReference type="GO" id="GO:0008168">
    <property type="term" value="F:methyltransferase activity"/>
    <property type="evidence" value="ECO:0007669"/>
    <property type="project" value="UniProtKB-KW"/>
</dbReference>
<dbReference type="Pfam" id="PF13847">
    <property type="entry name" value="Methyltransf_31"/>
    <property type="match status" value="1"/>
</dbReference>
<evidence type="ECO:0000313" key="2">
    <source>
        <dbReference type="EMBL" id="KAF0133278.1"/>
    </source>
</evidence>
<evidence type="ECO:0000313" key="3">
    <source>
        <dbReference type="Proteomes" id="UP000488506"/>
    </source>
</evidence>
<feature type="domain" description="Methyltransferase" evidence="1">
    <location>
        <begin position="34"/>
        <end position="152"/>
    </location>
</feature>
<comment type="caution">
    <text evidence="2">The sequence shown here is derived from an EMBL/GenBank/DDBJ whole genome shotgun (WGS) entry which is preliminary data.</text>
</comment>
<dbReference type="CDD" id="cd02440">
    <property type="entry name" value="AdoMet_MTases"/>
    <property type="match status" value="1"/>
</dbReference>
<dbReference type="PANTHER" id="PTHR43861">
    <property type="entry name" value="TRANS-ACONITATE 2-METHYLTRANSFERASE-RELATED"/>
    <property type="match status" value="1"/>
</dbReference>
<dbReference type="PANTHER" id="PTHR43861:SF1">
    <property type="entry name" value="TRANS-ACONITATE 2-METHYLTRANSFERASE"/>
    <property type="match status" value="1"/>
</dbReference>
<gene>
    <name evidence="2" type="ORF">FD145_1358</name>
</gene>
<dbReference type="SUPFAM" id="SSF53335">
    <property type="entry name" value="S-adenosyl-L-methionine-dependent methyltransferases"/>
    <property type="match status" value="1"/>
</dbReference>
<name>A0A833NRG9_UNCSA</name>